<evidence type="ECO:0000313" key="1">
    <source>
        <dbReference type="EMBL" id="GBM26065.1"/>
    </source>
</evidence>
<organism evidence="1 2">
    <name type="scientific">Araneus ventricosus</name>
    <name type="common">Orbweaver spider</name>
    <name type="synonym">Epeira ventricosa</name>
    <dbReference type="NCBI Taxonomy" id="182803"/>
    <lineage>
        <taxon>Eukaryota</taxon>
        <taxon>Metazoa</taxon>
        <taxon>Ecdysozoa</taxon>
        <taxon>Arthropoda</taxon>
        <taxon>Chelicerata</taxon>
        <taxon>Arachnida</taxon>
        <taxon>Araneae</taxon>
        <taxon>Araneomorphae</taxon>
        <taxon>Entelegynae</taxon>
        <taxon>Araneoidea</taxon>
        <taxon>Araneidae</taxon>
        <taxon>Araneus</taxon>
    </lineage>
</organism>
<dbReference type="OrthoDB" id="6771835at2759"/>
<keyword evidence="2" id="KW-1185">Reference proteome</keyword>
<reference evidence="1 2" key="1">
    <citation type="journal article" date="2019" name="Sci. Rep.">
        <title>Orb-weaving spider Araneus ventricosus genome elucidates the spidroin gene catalogue.</title>
        <authorList>
            <person name="Kono N."/>
            <person name="Nakamura H."/>
            <person name="Ohtoshi R."/>
            <person name="Moran D.A.P."/>
            <person name="Shinohara A."/>
            <person name="Yoshida Y."/>
            <person name="Fujiwara M."/>
            <person name="Mori M."/>
            <person name="Tomita M."/>
            <person name="Arakawa K."/>
        </authorList>
    </citation>
    <scope>NUCLEOTIDE SEQUENCE [LARGE SCALE GENOMIC DNA]</scope>
</reference>
<sequence>MIHWNTITLSPPPLLRRFSSQEIWSKVQSVGTAAEWNFDKFPCHSEAMKRCVKLVNEASEKIVSSNSRDGFMKTTLLSRSSMPSFSRKSYFKVPRKTEGNSDFT</sequence>
<gene>
    <name evidence="1" type="ORF">AVEN_213027_1</name>
</gene>
<dbReference type="Proteomes" id="UP000499080">
    <property type="component" value="Unassembled WGS sequence"/>
</dbReference>
<protein>
    <submittedName>
        <fullName evidence="1">Uncharacterized protein</fullName>
    </submittedName>
</protein>
<dbReference type="PANTHER" id="PTHR46409:SF1">
    <property type="entry name" value="HTH PSQ-TYPE DOMAIN-CONTAINING PROTEIN"/>
    <property type="match status" value="1"/>
</dbReference>
<name>A0A4Y2EDY5_ARAVE</name>
<dbReference type="AlphaFoldDB" id="A0A4Y2EDY5"/>
<dbReference type="EMBL" id="BGPR01092140">
    <property type="protein sequence ID" value="GBM26065.1"/>
    <property type="molecule type" value="Genomic_DNA"/>
</dbReference>
<evidence type="ECO:0000313" key="2">
    <source>
        <dbReference type="Proteomes" id="UP000499080"/>
    </source>
</evidence>
<accession>A0A4Y2EDY5</accession>
<comment type="caution">
    <text evidence="1">The sequence shown here is derived from an EMBL/GenBank/DDBJ whole genome shotgun (WGS) entry which is preliminary data.</text>
</comment>
<dbReference type="PANTHER" id="PTHR46409">
    <property type="entry name" value="HTH PSQ-TYPE DOMAIN-CONTAINING PROTEIN"/>
    <property type="match status" value="1"/>
</dbReference>
<proteinExistence type="predicted"/>